<name>A0A8S5V9B1_9CAUD</name>
<proteinExistence type="predicted"/>
<organism evidence="1">
    <name type="scientific">Siphoviridae sp. ct2D011</name>
    <dbReference type="NCBI Taxonomy" id="2825314"/>
    <lineage>
        <taxon>Viruses</taxon>
        <taxon>Duplodnaviria</taxon>
        <taxon>Heunggongvirae</taxon>
        <taxon>Uroviricota</taxon>
        <taxon>Caudoviricetes</taxon>
    </lineage>
</organism>
<reference evidence="1" key="1">
    <citation type="journal article" date="2021" name="Proc. Natl. Acad. Sci. U.S.A.">
        <title>A Catalog of Tens of Thousands of Viruses from Human Metagenomes Reveals Hidden Associations with Chronic Diseases.</title>
        <authorList>
            <person name="Tisza M.J."/>
            <person name="Buck C.B."/>
        </authorList>
    </citation>
    <scope>NUCLEOTIDE SEQUENCE</scope>
    <source>
        <strain evidence="1">Ct2D011</strain>
    </source>
</reference>
<sequence>MAKTRLSKCSFVEHGYGQVEENHLSARRTGRIYAQLPAAASIELLENGQFVKYNYKDKVVDFTGQGEWMLVNNEVKIYELREQADDFAMVKDNYGVSAVNYAGNTTSTSAFGVYDAAGNTSPANTSMVPRVFGTQVGDLYTTNTINEESVAVGDILKVNAADGYLSKTGDSDMEWQVVKVYTMPDLQKGVKLQRVQ</sequence>
<dbReference type="EMBL" id="BK016226">
    <property type="protein sequence ID" value="DAG03280.1"/>
    <property type="molecule type" value="Genomic_DNA"/>
</dbReference>
<accession>A0A8S5V9B1</accession>
<protein>
    <submittedName>
        <fullName evidence="1">Uncharacterized protein</fullName>
    </submittedName>
</protein>
<evidence type="ECO:0000313" key="1">
    <source>
        <dbReference type="EMBL" id="DAG03280.1"/>
    </source>
</evidence>